<dbReference type="AlphaFoldDB" id="A0A6A5W3H0"/>
<evidence type="ECO:0000256" key="6">
    <source>
        <dbReference type="SAM" id="MobiDB-lite"/>
    </source>
</evidence>
<gene>
    <name evidence="7" type="ORF">P154DRAFT_538600</name>
</gene>
<dbReference type="PANTHER" id="PTHR28081:SF1">
    <property type="entry name" value="DAMAGE-REGULATED IMPORT FACILITATOR 1"/>
    <property type="match status" value="1"/>
</dbReference>
<feature type="compositionally biased region" description="Acidic residues" evidence="6">
    <location>
        <begin position="32"/>
        <end position="42"/>
    </location>
</feature>
<sequence length="330" mass="36134">MRHACNTTSPSTGHRNKRPYQPPITSFFAREDFDEYSSDEENERGPGPITRSHTQLHHSRASRSTAHLSLAPAVPGHVQSNLLSVGMRVRKSVPEGYKTHKTSATSFPTVQTAISTATTSTTLQASGEAVPDEAQHQRELLPFCGLHKIGGFADQPVTNVHLYGGVDENGDRPVNIFPLPAAAFNQPFSSQSSTTSSLSTDSMLANPLNPNKRAWQEEDTKLRLNGNFMFALPVTVSEDEVPVSPLSETPRQGFNSLPQVALRPFAQPKTRRNGAVATRIMEVDAAALFKESGMDIDDENVDERNPNDFEDAQFLRPWPVGSREVDMGGV</sequence>
<proteinExistence type="inferred from homology"/>
<keyword evidence="8" id="KW-1185">Reference proteome</keyword>
<evidence type="ECO:0000313" key="7">
    <source>
        <dbReference type="EMBL" id="KAF1995747.1"/>
    </source>
</evidence>
<dbReference type="Pfam" id="PF08591">
    <property type="entry name" value="RNR_inhib"/>
    <property type="match status" value="1"/>
</dbReference>
<dbReference type="GO" id="GO:1990846">
    <property type="term" value="F:ribonucleoside-diphosphate reductase inhibitor activity"/>
    <property type="evidence" value="ECO:0007669"/>
    <property type="project" value="TreeGrafter"/>
</dbReference>
<evidence type="ECO:0000313" key="8">
    <source>
        <dbReference type="Proteomes" id="UP000799779"/>
    </source>
</evidence>
<name>A0A6A5W3H0_9PLEO</name>
<dbReference type="GO" id="GO:0005634">
    <property type="term" value="C:nucleus"/>
    <property type="evidence" value="ECO:0007669"/>
    <property type="project" value="UniProtKB-SubCell"/>
</dbReference>
<feature type="compositionally biased region" description="Polar residues" evidence="6">
    <location>
        <begin position="1"/>
        <end position="13"/>
    </location>
</feature>
<evidence type="ECO:0000256" key="2">
    <source>
        <dbReference type="ARBA" id="ARBA00004496"/>
    </source>
</evidence>
<dbReference type="PANTHER" id="PTHR28081">
    <property type="entry name" value="DAMAGE-REGULATED IMPORT FACILITATOR 1-RELATED"/>
    <property type="match status" value="1"/>
</dbReference>
<dbReference type="GO" id="GO:0008104">
    <property type="term" value="P:intracellular protein localization"/>
    <property type="evidence" value="ECO:0007669"/>
    <property type="project" value="TreeGrafter"/>
</dbReference>
<evidence type="ECO:0000256" key="1">
    <source>
        <dbReference type="ARBA" id="ARBA00004123"/>
    </source>
</evidence>
<keyword evidence="4" id="KW-0963">Cytoplasm</keyword>
<evidence type="ECO:0000256" key="5">
    <source>
        <dbReference type="ARBA" id="ARBA00023242"/>
    </source>
</evidence>
<dbReference type="OrthoDB" id="4072855at2759"/>
<dbReference type="InterPro" id="IPR013900">
    <property type="entry name" value="RNR_inhibitor"/>
</dbReference>
<accession>A0A6A5W3H0</accession>
<dbReference type="Proteomes" id="UP000799779">
    <property type="component" value="Unassembled WGS sequence"/>
</dbReference>
<feature type="region of interest" description="Disordered" evidence="6">
    <location>
        <begin position="1"/>
        <end position="66"/>
    </location>
</feature>
<reference evidence="7" key="1">
    <citation type="journal article" date="2020" name="Stud. Mycol.">
        <title>101 Dothideomycetes genomes: a test case for predicting lifestyles and emergence of pathogens.</title>
        <authorList>
            <person name="Haridas S."/>
            <person name="Albert R."/>
            <person name="Binder M."/>
            <person name="Bloem J."/>
            <person name="Labutti K."/>
            <person name="Salamov A."/>
            <person name="Andreopoulos B."/>
            <person name="Baker S."/>
            <person name="Barry K."/>
            <person name="Bills G."/>
            <person name="Bluhm B."/>
            <person name="Cannon C."/>
            <person name="Castanera R."/>
            <person name="Culley D."/>
            <person name="Daum C."/>
            <person name="Ezra D."/>
            <person name="Gonzalez J."/>
            <person name="Henrissat B."/>
            <person name="Kuo A."/>
            <person name="Liang C."/>
            <person name="Lipzen A."/>
            <person name="Lutzoni F."/>
            <person name="Magnuson J."/>
            <person name="Mondo S."/>
            <person name="Nolan M."/>
            <person name="Ohm R."/>
            <person name="Pangilinan J."/>
            <person name="Park H.-J."/>
            <person name="Ramirez L."/>
            <person name="Alfaro M."/>
            <person name="Sun H."/>
            <person name="Tritt A."/>
            <person name="Yoshinaga Y."/>
            <person name="Zwiers L.-H."/>
            <person name="Turgeon B."/>
            <person name="Goodwin S."/>
            <person name="Spatafora J."/>
            <person name="Crous P."/>
            <person name="Grigoriev I."/>
        </authorList>
    </citation>
    <scope>NUCLEOTIDE SEQUENCE</scope>
    <source>
        <strain evidence="7">CBS 123094</strain>
    </source>
</reference>
<comment type="similarity">
    <text evidence="3">Belongs to the DIF1/spd1 family.</text>
</comment>
<dbReference type="EMBL" id="ML977634">
    <property type="protein sequence ID" value="KAF1995747.1"/>
    <property type="molecule type" value="Genomic_DNA"/>
</dbReference>
<dbReference type="GO" id="GO:0005737">
    <property type="term" value="C:cytoplasm"/>
    <property type="evidence" value="ECO:0007669"/>
    <property type="project" value="UniProtKB-SubCell"/>
</dbReference>
<comment type="subcellular location">
    <subcellularLocation>
        <location evidence="2">Cytoplasm</location>
    </subcellularLocation>
    <subcellularLocation>
        <location evidence="1">Nucleus</location>
    </subcellularLocation>
</comment>
<evidence type="ECO:0000256" key="4">
    <source>
        <dbReference type="ARBA" id="ARBA00022490"/>
    </source>
</evidence>
<keyword evidence="5" id="KW-0539">Nucleus</keyword>
<organism evidence="7 8">
    <name type="scientific">Amniculicola lignicola CBS 123094</name>
    <dbReference type="NCBI Taxonomy" id="1392246"/>
    <lineage>
        <taxon>Eukaryota</taxon>
        <taxon>Fungi</taxon>
        <taxon>Dikarya</taxon>
        <taxon>Ascomycota</taxon>
        <taxon>Pezizomycotina</taxon>
        <taxon>Dothideomycetes</taxon>
        <taxon>Pleosporomycetidae</taxon>
        <taxon>Pleosporales</taxon>
        <taxon>Amniculicolaceae</taxon>
        <taxon>Amniculicola</taxon>
    </lineage>
</organism>
<evidence type="ECO:0000256" key="3">
    <source>
        <dbReference type="ARBA" id="ARBA00005459"/>
    </source>
</evidence>
<protein>
    <submittedName>
        <fullName evidence="7">Uncharacterized protein</fullName>
    </submittedName>
</protein>